<dbReference type="PANTHER" id="PTHR37423">
    <property type="entry name" value="SOLUBLE LYTIC MUREIN TRANSGLYCOSYLASE-RELATED"/>
    <property type="match status" value="1"/>
</dbReference>
<feature type="domain" description="Outer membrane lipoprotein BamD-like" evidence="8">
    <location>
        <begin position="42"/>
        <end position="245"/>
    </location>
</feature>
<dbReference type="InterPro" id="IPR017689">
    <property type="entry name" value="BamD"/>
</dbReference>
<feature type="repeat" description="TPR" evidence="7">
    <location>
        <begin position="79"/>
        <end position="112"/>
    </location>
</feature>
<dbReference type="HAMAP" id="MF_00922">
    <property type="entry name" value="OM_assembly_BamD"/>
    <property type="match status" value="1"/>
</dbReference>
<evidence type="ECO:0000313" key="9">
    <source>
        <dbReference type="EMBL" id="BBL71095.1"/>
    </source>
</evidence>
<dbReference type="RefSeq" id="WP_054772732.1">
    <property type="nucleotide sequence ID" value="NZ_AP019782.1"/>
</dbReference>
<dbReference type="GO" id="GO:1990063">
    <property type="term" value="C:Bam protein complex"/>
    <property type="evidence" value="ECO:0007669"/>
    <property type="project" value="TreeGrafter"/>
</dbReference>
<dbReference type="PROSITE" id="PS50005">
    <property type="entry name" value="TPR"/>
    <property type="match status" value="1"/>
</dbReference>
<dbReference type="CDD" id="cd15830">
    <property type="entry name" value="BamD"/>
    <property type="match status" value="1"/>
</dbReference>
<comment type="subunit">
    <text evidence="6">Part of the Bam complex.</text>
</comment>
<evidence type="ECO:0000259" key="8">
    <source>
        <dbReference type="Pfam" id="PF13525"/>
    </source>
</evidence>
<evidence type="ECO:0000256" key="4">
    <source>
        <dbReference type="ARBA" id="ARBA00023237"/>
    </source>
</evidence>
<dbReference type="AlphaFoldDB" id="A0A8D4VRK3"/>
<evidence type="ECO:0000256" key="1">
    <source>
        <dbReference type="ARBA" id="ARBA00022729"/>
    </source>
</evidence>
<dbReference type="Gene3D" id="1.25.40.10">
    <property type="entry name" value="Tetratricopeptide repeat domain"/>
    <property type="match status" value="1"/>
</dbReference>
<dbReference type="SUPFAM" id="SSF48452">
    <property type="entry name" value="TPR-like"/>
    <property type="match status" value="1"/>
</dbReference>
<name>A0A8D4VRK3_9GAMM</name>
<evidence type="ECO:0000256" key="2">
    <source>
        <dbReference type="ARBA" id="ARBA00023136"/>
    </source>
</evidence>
<evidence type="ECO:0000256" key="3">
    <source>
        <dbReference type="ARBA" id="ARBA00023139"/>
    </source>
</evidence>
<comment type="function">
    <text evidence="6">Part of the outer membrane protein assembly complex, which is involved in assembly and insertion of beta-barrel proteins into the outer membrane.</text>
</comment>
<keyword evidence="4 6" id="KW-0998">Cell outer membrane</keyword>
<evidence type="ECO:0000256" key="7">
    <source>
        <dbReference type="PROSITE-ProRule" id="PRU00339"/>
    </source>
</evidence>
<dbReference type="GO" id="GO:0043165">
    <property type="term" value="P:Gram-negative-bacterium-type cell outer membrane assembly"/>
    <property type="evidence" value="ECO:0007669"/>
    <property type="project" value="UniProtKB-UniRule"/>
</dbReference>
<evidence type="ECO:0000256" key="5">
    <source>
        <dbReference type="ARBA" id="ARBA00023288"/>
    </source>
</evidence>
<dbReference type="InterPro" id="IPR019734">
    <property type="entry name" value="TPR_rpt"/>
</dbReference>
<dbReference type="GO" id="GO:0051205">
    <property type="term" value="P:protein insertion into membrane"/>
    <property type="evidence" value="ECO:0007669"/>
    <property type="project" value="UniProtKB-UniRule"/>
</dbReference>
<keyword evidence="10" id="KW-1185">Reference proteome</keyword>
<proteinExistence type="inferred from homology"/>
<keyword evidence="3" id="KW-0564">Palmitate</keyword>
<keyword evidence="1 6" id="KW-0732">Signal</keyword>
<accession>A0A8D4VRK3</accession>
<dbReference type="InterPro" id="IPR011990">
    <property type="entry name" value="TPR-like_helical_dom_sf"/>
</dbReference>
<comment type="subcellular location">
    <subcellularLocation>
        <location evidence="6">Cell outer membrane</location>
    </subcellularLocation>
</comment>
<dbReference type="NCBIfam" id="TIGR03302">
    <property type="entry name" value="OM_YfiO"/>
    <property type="match status" value="1"/>
</dbReference>
<dbReference type="Pfam" id="PF13525">
    <property type="entry name" value="YfiO"/>
    <property type="match status" value="1"/>
</dbReference>
<keyword evidence="5" id="KW-0449">Lipoprotein</keyword>
<feature type="signal peptide" evidence="6">
    <location>
        <begin position="1"/>
        <end position="22"/>
    </location>
</feature>
<keyword evidence="2 6" id="KW-0472">Membrane</keyword>
<protein>
    <recommendedName>
        <fullName evidence="6">Outer membrane protein assembly factor BamD</fullName>
    </recommendedName>
</protein>
<gene>
    <name evidence="6" type="primary">bamD</name>
    <name evidence="9" type="ORF">MoryE10_17010</name>
</gene>
<organism evidence="9 10">
    <name type="scientific">Methylogaea oryzae</name>
    <dbReference type="NCBI Taxonomy" id="1295382"/>
    <lineage>
        <taxon>Bacteria</taxon>
        <taxon>Pseudomonadati</taxon>
        <taxon>Pseudomonadota</taxon>
        <taxon>Gammaproteobacteria</taxon>
        <taxon>Methylococcales</taxon>
        <taxon>Methylococcaceae</taxon>
        <taxon>Methylogaea</taxon>
    </lineage>
</organism>
<keyword evidence="7" id="KW-0802">TPR repeat</keyword>
<dbReference type="PANTHER" id="PTHR37423:SF1">
    <property type="entry name" value="OUTER MEMBRANE PROTEIN ASSEMBLY FACTOR BAMD"/>
    <property type="match status" value="1"/>
</dbReference>
<feature type="chain" id="PRO_5035023745" description="Outer membrane protein assembly factor BamD" evidence="6">
    <location>
        <begin position="23"/>
        <end position="281"/>
    </location>
</feature>
<comment type="similarity">
    <text evidence="6">Belongs to the BamD family.</text>
</comment>
<evidence type="ECO:0000256" key="6">
    <source>
        <dbReference type="HAMAP-Rule" id="MF_00922"/>
    </source>
</evidence>
<reference evidence="9" key="1">
    <citation type="submission" date="2019-06" db="EMBL/GenBank/DDBJ databases">
        <title>Complete genome sequence of Methylogaea oryzae strain JCM16910.</title>
        <authorList>
            <person name="Asakawa S."/>
        </authorList>
    </citation>
    <scope>NUCLEOTIDE SEQUENCE</scope>
    <source>
        <strain evidence="9">E10</strain>
    </source>
</reference>
<evidence type="ECO:0000313" key="10">
    <source>
        <dbReference type="Proteomes" id="UP000824988"/>
    </source>
</evidence>
<dbReference type="KEGG" id="moz:MoryE10_17010"/>
<dbReference type="EMBL" id="AP019782">
    <property type="protein sequence ID" value="BBL71095.1"/>
    <property type="molecule type" value="Genomic_DNA"/>
</dbReference>
<dbReference type="Proteomes" id="UP000824988">
    <property type="component" value="Chromosome"/>
</dbReference>
<dbReference type="InterPro" id="IPR039565">
    <property type="entry name" value="BamD-like"/>
</dbReference>
<sequence length="281" mass="32140" precursor="true">MRLNTKTAILLLLLCAVLPGCSTLSNLFGEKKETDEYAGWSADKLYTEAKHALMDGSYQKAVTIYEKLEARYPFGKYSSQAQLDMAYAYYKNDEPDSAIAAADRFISLSPRNPHVDYAYYLRALVNYNRGISFLDRFLPTDTSQRDPAPAKEAHQQFNELLTKFPHSMYAADARQRMTALRNNIAMYEAHVAEYYLRRGAYVAAAKRCETILRDYQRTPAVPEALKIQEEAYRQLNLNELADAAAQIYAHNYPNGPPQPTEVRERTAVETFWDFIGLERDN</sequence>